<dbReference type="Gene3D" id="3.20.170.20">
    <property type="entry name" value="Protein of unknown function DUF952"/>
    <property type="match status" value="1"/>
</dbReference>
<dbReference type="Pfam" id="PF06108">
    <property type="entry name" value="DUF952"/>
    <property type="match status" value="1"/>
</dbReference>
<gene>
    <name evidence="1" type="ORF">WJX75_005714</name>
</gene>
<dbReference type="PANTHER" id="PTHR34129:SF1">
    <property type="entry name" value="DUF952 DOMAIN-CONTAINING PROTEIN"/>
    <property type="match status" value="1"/>
</dbReference>
<accession>A0ABR2Z1T8</accession>
<sequence>MDKPLYHLVPENSWLSHKQSRTPYFPPTYQQDGFIHLTKDANFLVGVANNFYTSKDPWEWICLRIDPRKLTSEVRYEPAAPVGDTAPPDGWKDGAAQAPVFPHLYGTIDFDAVAKEHRVERDAETGSFLSVEGVT</sequence>
<name>A0ABR2Z1T8_9CHLO</name>
<proteinExistence type="predicted"/>
<dbReference type="EMBL" id="JALJOT010000002">
    <property type="protein sequence ID" value="KAK9917554.1"/>
    <property type="molecule type" value="Genomic_DNA"/>
</dbReference>
<protein>
    <recommendedName>
        <fullName evidence="3">DUF952 domain-containing protein</fullName>
    </recommendedName>
</protein>
<organism evidence="1 2">
    <name type="scientific">Coccomyxa subellipsoidea</name>
    <dbReference type="NCBI Taxonomy" id="248742"/>
    <lineage>
        <taxon>Eukaryota</taxon>
        <taxon>Viridiplantae</taxon>
        <taxon>Chlorophyta</taxon>
        <taxon>core chlorophytes</taxon>
        <taxon>Trebouxiophyceae</taxon>
        <taxon>Trebouxiophyceae incertae sedis</taxon>
        <taxon>Coccomyxaceae</taxon>
        <taxon>Coccomyxa</taxon>
    </lineage>
</organism>
<dbReference type="Proteomes" id="UP001491310">
    <property type="component" value="Unassembled WGS sequence"/>
</dbReference>
<evidence type="ECO:0000313" key="1">
    <source>
        <dbReference type="EMBL" id="KAK9917554.1"/>
    </source>
</evidence>
<evidence type="ECO:0000313" key="2">
    <source>
        <dbReference type="Proteomes" id="UP001491310"/>
    </source>
</evidence>
<keyword evidence="2" id="KW-1185">Reference proteome</keyword>
<comment type="caution">
    <text evidence="1">The sequence shown here is derived from an EMBL/GenBank/DDBJ whole genome shotgun (WGS) entry which is preliminary data.</text>
</comment>
<evidence type="ECO:0008006" key="3">
    <source>
        <dbReference type="Google" id="ProtNLM"/>
    </source>
</evidence>
<dbReference type="InterPro" id="IPR009297">
    <property type="entry name" value="DUF952"/>
</dbReference>
<dbReference type="SUPFAM" id="SSF56399">
    <property type="entry name" value="ADP-ribosylation"/>
    <property type="match status" value="1"/>
</dbReference>
<dbReference type="PANTHER" id="PTHR34129">
    <property type="entry name" value="BLR1139 PROTEIN"/>
    <property type="match status" value="1"/>
</dbReference>
<reference evidence="1 2" key="1">
    <citation type="journal article" date="2024" name="Nat. Commun.">
        <title>Phylogenomics reveals the evolutionary origins of lichenization in chlorophyte algae.</title>
        <authorList>
            <person name="Puginier C."/>
            <person name="Libourel C."/>
            <person name="Otte J."/>
            <person name="Skaloud P."/>
            <person name="Haon M."/>
            <person name="Grisel S."/>
            <person name="Petersen M."/>
            <person name="Berrin J.G."/>
            <person name="Delaux P.M."/>
            <person name="Dal Grande F."/>
            <person name="Keller J."/>
        </authorList>
    </citation>
    <scope>NUCLEOTIDE SEQUENCE [LARGE SCALE GENOMIC DNA]</scope>
    <source>
        <strain evidence="1 2">SAG 216-7</strain>
    </source>
</reference>